<protein>
    <submittedName>
        <fullName evidence="6">LMBR1-like conserved region-containing protein</fullName>
    </submittedName>
</protein>
<feature type="transmembrane region" description="Helical" evidence="5">
    <location>
        <begin position="377"/>
        <end position="398"/>
    </location>
</feature>
<dbReference type="KEGG" id="dfa:DFA_01789"/>
<dbReference type="STRING" id="1054147.F4PUU1"/>
<sequence>MVNVFLIIVAIVVVALIILASLYLIVYFQHPDDKNVAWLPKIIVVAGLTLAAVSILMLPLDVANKGGEGGFPMDTIWLVIYIAIAIFSVIIVPFAMFYYESEEADGTNNQFASAFKGTLFLLFAFAVITVLLWLFIGIAEIPTVLVNQQFYVANLNTADFSETGKWFKFKNITYEGTLEGYQGWVKVNISKEKDNNNETRDTGQYLVFRVSIFLFIITMVSFFGWLMFIIFGGIGLAALPFDMITDFGNRPQRISYDKYLEIKAKIGERATQLVTIGKEIQTKYSGGGVFNMSRKERRNYNRYRAAVFELEDDYEKLKISYQRQGGKVIFYWAQFFGGFIAAGCSVAWVLHDIIYMWTQPEPFHPFLNNLVISLDNAWGFLGTICYGLLSFYLLFCCVKGNFKFGLRIFFLFPVHPMRVGATMMNAFLFNVGLILICCVSITQFCTMAFSQYTSVTAINSLFSNAVRYIKGLKWFWVIYIIAIFVMSILALIMLFVFKSKDKKKKNQPFKLA</sequence>
<dbReference type="PANTHER" id="PTHR31652:SF0">
    <property type="entry name" value="LIMR FAMILY PROTEIN DDB_G0283707-RELATED"/>
    <property type="match status" value="1"/>
</dbReference>
<reference evidence="7" key="1">
    <citation type="journal article" date="2011" name="Genome Res.">
        <title>Phylogeny-wide analysis of social amoeba genomes highlights ancient origins for complex intercellular communication.</title>
        <authorList>
            <person name="Heidel A.J."/>
            <person name="Lawal H.M."/>
            <person name="Felder M."/>
            <person name="Schilde C."/>
            <person name="Helps N.R."/>
            <person name="Tunggal B."/>
            <person name="Rivero F."/>
            <person name="John U."/>
            <person name="Schleicher M."/>
            <person name="Eichinger L."/>
            <person name="Platzer M."/>
            <person name="Noegel A.A."/>
            <person name="Schaap P."/>
            <person name="Gloeckner G."/>
        </authorList>
    </citation>
    <scope>NUCLEOTIDE SEQUENCE [LARGE SCALE GENOMIC DNA]</scope>
    <source>
        <strain evidence="7">SH3</strain>
    </source>
</reference>
<accession>F4PUU1</accession>
<dbReference type="OMA" id="KSAMCWV"/>
<feature type="transmembrane region" description="Helical" evidence="5">
    <location>
        <begin position="38"/>
        <end position="58"/>
    </location>
</feature>
<comment type="subcellular location">
    <subcellularLocation>
        <location evidence="1">Membrane</location>
        <topology evidence="1">Multi-pass membrane protein</topology>
    </subcellularLocation>
</comment>
<evidence type="ECO:0000313" key="7">
    <source>
        <dbReference type="Proteomes" id="UP000007797"/>
    </source>
</evidence>
<keyword evidence="7" id="KW-1185">Reference proteome</keyword>
<evidence type="ECO:0000256" key="2">
    <source>
        <dbReference type="ARBA" id="ARBA00022692"/>
    </source>
</evidence>
<dbReference type="AlphaFoldDB" id="F4PUU1"/>
<organism evidence="6 7">
    <name type="scientific">Cavenderia fasciculata</name>
    <name type="common">Slime mold</name>
    <name type="synonym">Dictyostelium fasciculatum</name>
    <dbReference type="NCBI Taxonomy" id="261658"/>
    <lineage>
        <taxon>Eukaryota</taxon>
        <taxon>Amoebozoa</taxon>
        <taxon>Evosea</taxon>
        <taxon>Eumycetozoa</taxon>
        <taxon>Dictyostelia</taxon>
        <taxon>Acytosteliales</taxon>
        <taxon>Cavenderiaceae</taxon>
        <taxon>Cavenderia</taxon>
    </lineage>
</organism>
<dbReference type="Proteomes" id="UP000007797">
    <property type="component" value="Unassembled WGS sequence"/>
</dbReference>
<dbReference type="GeneID" id="14873922"/>
<evidence type="ECO:0000256" key="1">
    <source>
        <dbReference type="ARBA" id="ARBA00004141"/>
    </source>
</evidence>
<feature type="transmembrane region" description="Helical" evidence="5">
    <location>
        <begin position="78"/>
        <end position="99"/>
    </location>
</feature>
<dbReference type="OrthoDB" id="73273at2759"/>
<evidence type="ECO:0000256" key="3">
    <source>
        <dbReference type="ARBA" id="ARBA00022989"/>
    </source>
</evidence>
<name>F4PUU1_CACFS</name>
<keyword evidence="3 5" id="KW-1133">Transmembrane helix</keyword>
<evidence type="ECO:0000313" key="6">
    <source>
        <dbReference type="EMBL" id="EGG21903.1"/>
    </source>
</evidence>
<evidence type="ECO:0000256" key="5">
    <source>
        <dbReference type="SAM" id="Phobius"/>
    </source>
</evidence>
<dbReference type="Pfam" id="PF04791">
    <property type="entry name" value="LMBR1"/>
    <property type="match status" value="2"/>
</dbReference>
<keyword evidence="4 5" id="KW-0472">Membrane</keyword>
<proteinExistence type="predicted"/>
<feature type="transmembrane region" description="Helical" evidence="5">
    <location>
        <begin position="6"/>
        <end position="26"/>
    </location>
</feature>
<dbReference type="GO" id="GO:0016020">
    <property type="term" value="C:membrane"/>
    <property type="evidence" value="ECO:0007669"/>
    <property type="project" value="UniProtKB-SubCell"/>
</dbReference>
<dbReference type="PANTHER" id="PTHR31652">
    <property type="entry name" value="LIMR FAMILY PROTEIN DDB_G0283707-RELATED"/>
    <property type="match status" value="1"/>
</dbReference>
<dbReference type="EMBL" id="GL883010">
    <property type="protein sequence ID" value="EGG21903.1"/>
    <property type="molecule type" value="Genomic_DNA"/>
</dbReference>
<feature type="transmembrane region" description="Helical" evidence="5">
    <location>
        <begin position="328"/>
        <end position="357"/>
    </location>
</feature>
<evidence type="ECO:0000256" key="4">
    <source>
        <dbReference type="ARBA" id="ARBA00023136"/>
    </source>
</evidence>
<dbReference type="InterPro" id="IPR006876">
    <property type="entry name" value="LMBR1-like_membr_prot"/>
</dbReference>
<feature type="transmembrane region" description="Helical" evidence="5">
    <location>
        <begin position="427"/>
        <end position="454"/>
    </location>
</feature>
<keyword evidence="2 5" id="KW-0812">Transmembrane</keyword>
<gene>
    <name evidence="6" type="ORF">DFA_01789</name>
</gene>
<feature type="transmembrane region" description="Helical" evidence="5">
    <location>
        <begin position="212"/>
        <end position="241"/>
    </location>
</feature>
<feature type="transmembrane region" description="Helical" evidence="5">
    <location>
        <begin position="119"/>
        <end position="139"/>
    </location>
</feature>
<dbReference type="RefSeq" id="XP_004359754.1">
    <property type="nucleotide sequence ID" value="XM_004359697.1"/>
</dbReference>
<feature type="transmembrane region" description="Helical" evidence="5">
    <location>
        <begin position="474"/>
        <end position="497"/>
    </location>
</feature>